<gene>
    <name evidence="2" type="ORF">EDD80_10386</name>
</gene>
<reference evidence="2 3" key="1">
    <citation type="submission" date="2019-03" db="EMBL/GenBank/DDBJ databases">
        <title>Genomic Encyclopedia of Type Strains, Phase IV (KMG-IV): sequencing the most valuable type-strain genomes for metagenomic binning, comparative biology and taxonomic classification.</title>
        <authorList>
            <person name="Goeker M."/>
        </authorList>
    </citation>
    <scope>NUCLEOTIDE SEQUENCE [LARGE SCALE GENOMIC DNA]</scope>
    <source>
        <strain evidence="2 3">DSM 21100</strain>
    </source>
</reference>
<protein>
    <submittedName>
        <fullName evidence="2">Uncharacterized protein</fullName>
    </submittedName>
</protein>
<proteinExistence type="predicted"/>
<dbReference type="EMBL" id="SMAD01000003">
    <property type="protein sequence ID" value="TCS88224.1"/>
    <property type="molecule type" value="Genomic_DNA"/>
</dbReference>
<dbReference type="AlphaFoldDB" id="A0A4R3KSW3"/>
<sequence length="112" mass="12546">MLFAEGSCDRVDLPEASEILNYIGYSMRDGQAKGLTCPQRATFDFRAIAPAIGAPEISLSETVQVNPSSTPAPTRQRQVQPKQHAGPTRQAQPCRMLTFYYIWLRIIINFET</sequence>
<accession>A0A4R3KSW3</accession>
<evidence type="ECO:0000313" key="2">
    <source>
        <dbReference type="EMBL" id="TCS88224.1"/>
    </source>
</evidence>
<comment type="caution">
    <text evidence="2">The sequence shown here is derived from an EMBL/GenBank/DDBJ whole genome shotgun (WGS) entry which is preliminary data.</text>
</comment>
<name>A0A4R3KSW3_9SPHI</name>
<organism evidence="2 3">
    <name type="scientific">Anseongella ginsenosidimutans</name>
    <dbReference type="NCBI Taxonomy" id="496056"/>
    <lineage>
        <taxon>Bacteria</taxon>
        <taxon>Pseudomonadati</taxon>
        <taxon>Bacteroidota</taxon>
        <taxon>Sphingobacteriia</taxon>
        <taxon>Sphingobacteriales</taxon>
        <taxon>Sphingobacteriaceae</taxon>
        <taxon>Anseongella</taxon>
    </lineage>
</organism>
<dbReference type="Proteomes" id="UP000295807">
    <property type="component" value="Unassembled WGS sequence"/>
</dbReference>
<feature type="region of interest" description="Disordered" evidence="1">
    <location>
        <begin position="59"/>
        <end position="90"/>
    </location>
</feature>
<keyword evidence="3" id="KW-1185">Reference proteome</keyword>
<feature type="compositionally biased region" description="Polar residues" evidence="1">
    <location>
        <begin position="59"/>
        <end position="81"/>
    </location>
</feature>
<evidence type="ECO:0000256" key="1">
    <source>
        <dbReference type="SAM" id="MobiDB-lite"/>
    </source>
</evidence>
<evidence type="ECO:0000313" key="3">
    <source>
        <dbReference type="Proteomes" id="UP000295807"/>
    </source>
</evidence>